<dbReference type="Proteomes" id="UP000828390">
    <property type="component" value="Unassembled WGS sequence"/>
</dbReference>
<keyword evidence="2" id="KW-1185">Reference proteome</keyword>
<gene>
    <name evidence="1" type="ORF">DPMN_103092</name>
</gene>
<evidence type="ECO:0000313" key="2">
    <source>
        <dbReference type="Proteomes" id="UP000828390"/>
    </source>
</evidence>
<accession>A0A9D4HDT4</accession>
<dbReference type="EMBL" id="JAIWYP010000004">
    <property type="protein sequence ID" value="KAH3829862.1"/>
    <property type="molecule type" value="Genomic_DNA"/>
</dbReference>
<protein>
    <submittedName>
        <fullName evidence="1">Uncharacterized protein</fullName>
    </submittedName>
</protein>
<reference evidence="1" key="1">
    <citation type="journal article" date="2019" name="bioRxiv">
        <title>The Genome of the Zebra Mussel, Dreissena polymorpha: A Resource for Invasive Species Research.</title>
        <authorList>
            <person name="McCartney M.A."/>
            <person name="Auch B."/>
            <person name="Kono T."/>
            <person name="Mallez S."/>
            <person name="Zhang Y."/>
            <person name="Obille A."/>
            <person name="Becker A."/>
            <person name="Abrahante J.E."/>
            <person name="Garbe J."/>
            <person name="Badalamenti J.P."/>
            <person name="Herman A."/>
            <person name="Mangelson H."/>
            <person name="Liachko I."/>
            <person name="Sullivan S."/>
            <person name="Sone E.D."/>
            <person name="Koren S."/>
            <person name="Silverstein K.A.T."/>
            <person name="Beckman K.B."/>
            <person name="Gohl D.M."/>
        </authorList>
    </citation>
    <scope>NUCLEOTIDE SEQUENCE</scope>
    <source>
        <strain evidence="1">Duluth1</strain>
        <tissue evidence="1">Whole animal</tissue>
    </source>
</reference>
<dbReference type="AlphaFoldDB" id="A0A9D4HDT4"/>
<sequence>MVFRHTVQFKRSTILTRDRSIKGTLSQSVFLPAIPPINAPGGPATRPPAHVPPAAQAICLNIPDAWTNTAKDGLSHQDRAVWHVCTN</sequence>
<name>A0A9D4HDT4_DREPO</name>
<comment type="caution">
    <text evidence="1">The sequence shown here is derived from an EMBL/GenBank/DDBJ whole genome shotgun (WGS) entry which is preliminary data.</text>
</comment>
<reference evidence="1" key="2">
    <citation type="submission" date="2020-11" db="EMBL/GenBank/DDBJ databases">
        <authorList>
            <person name="McCartney M.A."/>
            <person name="Auch B."/>
            <person name="Kono T."/>
            <person name="Mallez S."/>
            <person name="Becker A."/>
            <person name="Gohl D.M."/>
            <person name="Silverstein K.A.T."/>
            <person name="Koren S."/>
            <person name="Bechman K.B."/>
            <person name="Herman A."/>
            <person name="Abrahante J.E."/>
            <person name="Garbe J."/>
        </authorList>
    </citation>
    <scope>NUCLEOTIDE SEQUENCE</scope>
    <source>
        <strain evidence="1">Duluth1</strain>
        <tissue evidence="1">Whole animal</tissue>
    </source>
</reference>
<organism evidence="1 2">
    <name type="scientific">Dreissena polymorpha</name>
    <name type="common">Zebra mussel</name>
    <name type="synonym">Mytilus polymorpha</name>
    <dbReference type="NCBI Taxonomy" id="45954"/>
    <lineage>
        <taxon>Eukaryota</taxon>
        <taxon>Metazoa</taxon>
        <taxon>Spiralia</taxon>
        <taxon>Lophotrochozoa</taxon>
        <taxon>Mollusca</taxon>
        <taxon>Bivalvia</taxon>
        <taxon>Autobranchia</taxon>
        <taxon>Heteroconchia</taxon>
        <taxon>Euheterodonta</taxon>
        <taxon>Imparidentia</taxon>
        <taxon>Neoheterodontei</taxon>
        <taxon>Myida</taxon>
        <taxon>Dreissenoidea</taxon>
        <taxon>Dreissenidae</taxon>
        <taxon>Dreissena</taxon>
    </lineage>
</organism>
<proteinExistence type="predicted"/>
<evidence type="ECO:0000313" key="1">
    <source>
        <dbReference type="EMBL" id="KAH3829862.1"/>
    </source>
</evidence>